<comment type="caution">
    <text evidence="9">The sequence shown here is derived from an EMBL/GenBank/DDBJ whole genome shotgun (WGS) entry which is preliminary data.</text>
</comment>
<dbReference type="InterPro" id="IPR016161">
    <property type="entry name" value="Ald_DH/histidinol_DH"/>
</dbReference>
<name>A0A7X0JSX2_9GAMM</name>
<keyword evidence="10" id="KW-1185">Reference proteome</keyword>
<dbReference type="AlphaFoldDB" id="A0A7X0JSX2"/>
<dbReference type="GO" id="GO:0005737">
    <property type="term" value="C:cytoplasm"/>
    <property type="evidence" value="ECO:0007669"/>
    <property type="project" value="TreeGrafter"/>
</dbReference>
<dbReference type="GO" id="GO:0004029">
    <property type="term" value="F:aldehyde dehydrogenase (NAD+) activity"/>
    <property type="evidence" value="ECO:0007669"/>
    <property type="project" value="TreeGrafter"/>
</dbReference>
<dbReference type="InterPro" id="IPR012394">
    <property type="entry name" value="Aldehyde_DH_NAD(P)"/>
</dbReference>
<evidence type="ECO:0000256" key="4">
    <source>
        <dbReference type="PIRNR" id="PIRNR036492"/>
    </source>
</evidence>
<dbReference type="InParanoid" id="A0A7X0JSX2"/>
<dbReference type="EMBL" id="JACHHT010000001">
    <property type="protein sequence ID" value="MBB6520781.1"/>
    <property type="molecule type" value="Genomic_DNA"/>
</dbReference>
<sequence>MNQAASPLMNVDASAQRVQEVYEKQRQAYLKNPYPDYEERQANLQKLENILKDNRVAITEAINKDYGNRSIHETEFLELFGSIDGIKYCRKQLKSWMKPQKRHTSIWFFGGKNKVLPQPKGVVGIVVPWNYPLFLCMSPLANVLAAGNRAMIKMAANSQNLCRLLAELVNKEFGEDTLAILPGVSASDFTDMPYDHIVFTGSPGVGRQVMEKAAKHLTPVTLELGGKSPCIVAEDFDIELACERILQGKLYNAGQTCVAPDYVFLPESKAQAFIEHAKKIVPQRYPQLESKDFTSIIDSRAYSRLIQTLDDAKEKGAQIVNLLGDVLPSDELEKIPPTLVLDSTGDMTVMQEEIFGPIMPIKTYRDIDEVIEFINVRERPLALYLFSKNKPLQEKVIKNTISGGVSLNDVMMHVAQHDIPFGGVGNSGMGHYHGKEGFIEFSKLRPIFQQAPAPGTKYMVAPFGKTMEFMLRMMLGKR</sequence>
<dbReference type="FunFam" id="3.40.309.10:FF:000003">
    <property type="entry name" value="Aldehyde dehydrogenase"/>
    <property type="match status" value="1"/>
</dbReference>
<keyword evidence="2 4" id="KW-0560">Oxidoreductase</keyword>
<dbReference type="PIRSF" id="PIRSF036492">
    <property type="entry name" value="ALDH"/>
    <property type="match status" value="1"/>
</dbReference>
<evidence type="ECO:0000313" key="10">
    <source>
        <dbReference type="Proteomes" id="UP000528457"/>
    </source>
</evidence>
<evidence type="ECO:0000259" key="8">
    <source>
        <dbReference type="Pfam" id="PF00171"/>
    </source>
</evidence>
<gene>
    <name evidence="9" type="ORF">HNR48_001059</name>
</gene>
<reference evidence="9 10" key="1">
    <citation type="submission" date="2020-08" db="EMBL/GenBank/DDBJ databases">
        <title>Genomic Encyclopedia of Type Strains, Phase IV (KMG-IV): sequencing the most valuable type-strain genomes for metagenomic binning, comparative biology and taxonomic classification.</title>
        <authorList>
            <person name="Goeker M."/>
        </authorList>
    </citation>
    <scope>NUCLEOTIDE SEQUENCE [LARGE SCALE GENOMIC DNA]</scope>
    <source>
        <strain evidence="9 10">DSM 22368</strain>
    </source>
</reference>
<protein>
    <recommendedName>
        <fullName evidence="4">Aldehyde dehydrogenase</fullName>
    </recommendedName>
</protein>
<dbReference type="Gene3D" id="3.40.309.10">
    <property type="entry name" value="Aldehyde Dehydrogenase, Chain A, domain 2"/>
    <property type="match status" value="1"/>
</dbReference>
<evidence type="ECO:0000256" key="5">
    <source>
        <dbReference type="PIRSR" id="PIRSR036492-1"/>
    </source>
</evidence>
<dbReference type="Pfam" id="PF00171">
    <property type="entry name" value="Aldedh"/>
    <property type="match status" value="1"/>
</dbReference>
<dbReference type="GO" id="GO:0006081">
    <property type="term" value="P:aldehyde metabolic process"/>
    <property type="evidence" value="ECO:0007669"/>
    <property type="project" value="InterPro"/>
</dbReference>
<feature type="domain" description="Aldehyde dehydrogenase" evidence="8">
    <location>
        <begin position="12"/>
        <end position="445"/>
    </location>
</feature>
<dbReference type="CDD" id="cd07133">
    <property type="entry name" value="ALDH_CALDH_CalB"/>
    <property type="match status" value="1"/>
</dbReference>
<dbReference type="PANTHER" id="PTHR43570">
    <property type="entry name" value="ALDEHYDE DEHYDROGENASE"/>
    <property type="match status" value="1"/>
</dbReference>
<evidence type="ECO:0000256" key="1">
    <source>
        <dbReference type="ARBA" id="ARBA00009986"/>
    </source>
</evidence>
<dbReference type="PROSITE" id="PS00687">
    <property type="entry name" value="ALDEHYDE_DEHYDR_GLU"/>
    <property type="match status" value="1"/>
</dbReference>
<dbReference type="InterPro" id="IPR029510">
    <property type="entry name" value="Ald_DH_CS_GLU"/>
</dbReference>
<dbReference type="InterPro" id="IPR015590">
    <property type="entry name" value="Aldehyde_DH_dom"/>
</dbReference>
<keyword evidence="3" id="KW-0520">NAD</keyword>
<accession>A0A7X0JSX2</accession>
<feature type="active site" evidence="5 6">
    <location>
        <position position="223"/>
    </location>
</feature>
<evidence type="ECO:0000256" key="3">
    <source>
        <dbReference type="ARBA" id="ARBA00023027"/>
    </source>
</evidence>
<dbReference type="PROSITE" id="PS00070">
    <property type="entry name" value="ALDEHYDE_DEHYDR_CYS"/>
    <property type="match status" value="1"/>
</dbReference>
<organism evidence="9 10">
    <name type="scientific">Pseudoteredinibacter isoporae</name>
    <dbReference type="NCBI Taxonomy" id="570281"/>
    <lineage>
        <taxon>Bacteria</taxon>
        <taxon>Pseudomonadati</taxon>
        <taxon>Pseudomonadota</taxon>
        <taxon>Gammaproteobacteria</taxon>
        <taxon>Cellvibrionales</taxon>
        <taxon>Cellvibrionaceae</taxon>
        <taxon>Pseudoteredinibacter</taxon>
    </lineage>
</organism>
<evidence type="ECO:0000256" key="2">
    <source>
        <dbReference type="ARBA" id="ARBA00023002"/>
    </source>
</evidence>
<dbReference type="RefSeq" id="WP_166850254.1">
    <property type="nucleotide sequence ID" value="NZ_JAAONY010000001.1"/>
</dbReference>
<dbReference type="InterPro" id="IPR016162">
    <property type="entry name" value="Ald_DH_N"/>
</dbReference>
<evidence type="ECO:0000256" key="6">
    <source>
        <dbReference type="PROSITE-ProRule" id="PRU10007"/>
    </source>
</evidence>
<dbReference type="InterPro" id="IPR016163">
    <property type="entry name" value="Ald_DH_C"/>
</dbReference>
<dbReference type="Gene3D" id="3.40.605.10">
    <property type="entry name" value="Aldehyde Dehydrogenase, Chain A, domain 1"/>
    <property type="match status" value="1"/>
</dbReference>
<evidence type="ECO:0000313" key="9">
    <source>
        <dbReference type="EMBL" id="MBB6520781.1"/>
    </source>
</evidence>
<proteinExistence type="inferred from homology"/>
<dbReference type="PANTHER" id="PTHR43570:SF20">
    <property type="entry name" value="ALDEHYDE DEHYDROGENASE ALDX-RELATED"/>
    <property type="match status" value="1"/>
</dbReference>
<feature type="active site" evidence="5">
    <location>
        <position position="257"/>
    </location>
</feature>
<dbReference type="SUPFAM" id="SSF53720">
    <property type="entry name" value="ALDH-like"/>
    <property type="match status" value="1"/>
</dbReference>
<comment type="similarity">
    <text evidence="1 4 7">Belongs to the aldehyde dehydrogenase family.</text>
</comment>
<dbReference type="InterPro" id="IPR016160">
    <property type="entry name" value="Ald_DH_CS_CYS"/>
</dbReference>
<dbReference type="Proteomes" id="UP000528457">
    <property type="component" value="Unassembled WGS sequence"/>
</dbReference>
<evidence type="ECO:0000256" key="7">
    <source>
        <dbReference type="RuleBase" id="RU003345"/>
    </source>
</evidence>